<sequence length="116" mass="12995">QDLYLIPLFADQAAGEQGLRIQPPQQVEGQLEGKETQEIPFQQRLQAVGQVTELGGAAQRNELIQTLVTLLVAKRKEGGRDRLQPPLKGRFVHGHMTRFILCSCGKSRLLSFPNYK</sequence>
<accession>A0A3P9PEB0</accession>
<protein>
    <submittedName>
        <fullName evidence="1">Uncharacterized protein</fullName>
    </submittedName>
</protein>
<organism evidence="1 2">
    <name type="scientific">Poecilia reticulata</name>
    <name type="common">Guppy</name>
    <name type="synonym">Acanthophacelus reticulatus</name>
    <dbReference type="NCBI Taxonomy" id="8081"/>
    <lineage>
        <taxon>Eukaryota</taxon>
        <taxon>Metazoa</taxon>
        <taxon>Chordata</taxon>
        <taxon>Craniata</taxon>
        <taxon>Vertebrata</taxon>
        <taxon>Euteleostomi</taxon>
        <taxon>Actinopterygii</taxon>
        <taxon>Neopterygii</taxon>
        <taxon>Teleostei</taxon>
        <taxon>Neoteleostei</taxon>
        <taxon>Acanthomorphata</taxon>
        <taxon>Ovalentaria</taxon>
        <taxon>Atherinomorphae</taxon>
        <taxon>Cyprinodontiformes</taxon>
        <taxon>Poeciliidae</taxon>
        <taxon>Poeciliinae</taxon>
        <taxon>Poecilia</taxon>
    </lineage>
</organism>
<name>A0A3P9PEB0_POERE</name>
<reference evidence="1" key="2">
    <citation type="submission" date="2025-08" db="UniProtKB">
        <authorList>
            <consortium name="Ensembl"/>
        </authorList>
    </citation>
    <scope>IDENTIFICATION</scope>
    <source>
        <strain evidence="1">Guanapo</strain>
    </source>
</reference>
<dbReference type="Ensembl" id="ENSPRET00000020230.1">
    <property type="protein sequence ID" value="ENSPREP00000020018.1"/>
    <property type="gene ID" value="ENSPREG00000013550.1"/>
</dbReference>
<dbReference type="Proteomes" id="UP000242638">
    <property type="component" value="Unassembled WGS sequence"/>
</dbReference>
<dbReference type="AlphaFoldDB" id="A0A3P9PEB0"/>
<dbReference type="Bgee" id="ENSPREG00000013550">
    <property type="expression patterns" value="Expressed in caudal fin"/>
</dbReference>
<evidence type="ECO:0000313" key="2">
    <source>
        <dbReference type="Proteomes" id="UP000242638"/>
    </source>
</evidence>
<reference evidence="2" key="1">
    <citation type="submission" date="2013-11" db="EMBL/GenBank/DDBJ databases">
        <title>The genomic landscape of the Guanapo guppy.</title>
        <authorList>
            <person name="Kuenstner A."/>
            <person name="Dreyer C."/>
        </authorList>
    </citation>
    <scope>NUCLEOTIDE SEQUENCE</scope>
    <source>
        <strain evidence="2">Guanapo</strain>
    </source>
</reference>
<reference evidence="1" key="3">
    <citation type="submission" date="2025-09" db="UniProtKB">
        <authorList>
            <consortium name="Ensembl"/>
        </authorList>
    </citation>
    <scope>IDENTIFICATION</scope>
    <source>
        <strain evidence="1">Guanapo</strain>
    </source>
</reference>
<evidence type="ECO:0000313" key="1">
    <source>
        <dbReference type="Ensembl" id="ENSPREP00000020018.1"/>
    </source>
</evidence>
<keyword evidence="2" id="KW-1185">Reference proteome</keyword>
<proteinExistence type="predicted"/>